<dbReference type="Proteomes" id="UP000193450">
    <property type="component" value="Chromosome"/>
</dbReference>
<keyword evidence="2" id="KW-0576">Peroxisome</keyword>
<evidence type="ECO:0000313" key="4">
    <source>
        <dbReference type="EMBL" id="ARN75213.1"/>
    </source>
</evidence>
<keyword evidence="5" id="KW-1185">Reference proteome</keyword>
<dbReference type="InterPro" id="IPR029045">
    <property type="entry name" value="ClpP/crotonase-like_dom_sf"/>
</dbReference>
<dbReference type="OrthoDB" id="9797151at2"/>
<evidence type="ECO:0000256" key="3">
    <source>
        <dbReference type="ARBA" id="ARBA00023235"/>
    </source>
</evidence>
<evidence type="ECO:0000313" key="5">
    <source>
        <dbReference type="Proteomes" id="UP000193450"/>
    </source>
</evidence>
<dbReference type="EMBL" id="CP019343">
    <property type="protein sequence ID" value="ARN75213.1"/>
    <property type="molecule type" value="Genomic_DNA"/>
</dbReference>
<dbReference type="InterPro" id="IPR051053">
    <property type="entry name" value="ECH/Chromodomain_protein"/>
</dbReference>
<accession>A0A1X9NMT2</accession>
<dbReference type="Gene3D" id="3.90.226.10">
    <property type="entry name" value="2-enoyl-CoA Hydratase, Chain A, domain 1"/>
    <property type="match status" value="1"/>
</dbReference>
<protein>
    <submittedName>
        <fullName evidence="4">Enoyl-CoA hydratase</fullName>
    </submittedName>
</protein>
<sequence length="257" mass="27730">MTDQIPVTISTENQVMTIAWNRPEKKNALTQLMYATAADAIKAAAEDDAVRAVLITGTQECFTAGNDLGDFLNNPASGEEAPVSQFLLAISTLEKPIVAAVNGPAVGIGTTMLLHCDMVVAADTTVFCMPFSNLGLCPEAASSFLLPRLAGHQRAAELLLLGENFDAQQAKECGIINYIAAADSYLALANDLVNKLASKPPTSIRMTKQFLKQGQDALVQERMRTEGEAFAQLLRGPEAREAMTAFMERREPDFSKF</sequence>
<dbReference type="PANTHER" id="PTHR43684:SF1">
    <property type="entry name" value="ENOYL-COA DELTA ISOMERASE 2"/>
    <property type="match status" value="1"/>
</dbReference>
<dbReference type="RefSeq" id="WP_085759385.1">
    <property type="nucleotide sequence ID" value="NZ_CP019343.1"/>
</dbReference>
<comment type="subcellular location">
    <subcellularLocation>
        <location evidence="1">Peroxisome</location>
    </subcellularLocation>
</comment>
<evidence type="ECO:0000256" key="1">
    <source>
        <dbReference type="ARBA" id="ARBA00004275"/>
    </source>
</evidence>
<evidence type="ECO:0000256" key="2">
    <source>
        <dbReference type="ARBA" id="ARBA00023140"/>
    </source>
</evidence>
<dbReference type="InterPro" id="IPR001753">
    <property type="entry name" value="Enoyl-CoA_hydra/iso"/>
</dbReference>
<dbReference type="PANTHER" id="PTHR43684">
    <property type="match status" value="1"/>
</dbReference>
<dbReference type="Pfam" id="PF00378">
    <property type="entry name" value="ECH_1"/>
    <property type="match status" value="1"/>
</dbReference>
<dbReference type="GO" id="GO:0004165">
    <property type="term" value="F:delta(3)-delta(2)-enoyl-CoA isomerase activity"/>
    <property type="evidence" value="ECO:0007669"/>
    <property type="project" value="UniProtKB-ARBA"/>
</dbReference>
<name>A0A1X9NMT2_9GAMM</name>
<dbReference type="AlphaFoldDB" id="A0A1X9NMT2"/>
<gene>
    <name evidence="4" type="ORF">BST96_14460</name>
</gene>
<keyword evidence="3" id="KW-0413">Isomerase</keyword>
<proteinExistence type="predicted"/>
<dbReference type="CDD" id="cd06558">
    <property type="entry name" value="crotonase-like"/>
    <property type="match status" value="1"/>
</dbReference>
<dbReference type="KEGG" id="osg:BST96_14460"/>
<reference evidence="4 5" key="1">
    <citation type="submission" date="2016-11" db="EMBL/GenBank/DDBJ databases">
        <title>Trade-off between light-utilization and light-protection in marine flavobacteria.</title>
        <authorList>
            <person name="Kumagai Y."/>
        </authorList>
    </citation>
    <scope>NUCLEOTIDE SEQUENCE [LARGE SCALE GENOMIC DNA]</scope>
    <source>
        <strain evidence="4 5">NBRC 107125</strain>
    </source>
</reference>
<organism evidence="4 5">
    <name type="scientific">Oceanicoccus sagamiensis</name>
    <dbReference type="NCBI Taxonomy" id="716816"/>
    <lineage>
        <taxon>Bacteria</taxon>
        <taxon>Pseudomonadati</taxon>
        <taxon>Pseudomonadota</taxon>
        <taxon>Gammaproteobacteria</taxon>
        <taxon>Cellvibrionales</taxon>
        <taxon>Spongiibacteraceae</taxon>
        <taxon>Oceanicoccus</taxon>
    </lineage>
</organism>
<dbReference type="SUPFAM" id="SSF52096">
    <property type="entry name" value="ClpP/crotonase"/>
    <property type="match status" value="1"/>
</dbReference>
<dbReference type="STRING" id="716816.BST96_14460"/>